<protein>
    <recommendedName>
        <fullName evidence="4">F-box domain-containing protein</fullName>
    </recommendedName>
</protein>
<proteinExistence type="predicted"/>
<dbReference type="PaxDb" id="2903-EOD27889"/>
<reference evidence="6" key="1">
    <citation type="journal article" date="2013" name="Nature">
        <title>Pan genome of the phytoplankton Emiliania underpins its global distribution.</title>
        <authorList>
            <person name="Read B.A."/>
            <person name="Kegel J."/>
            <person name="Klute M.J."/>
            <person name="Kuo A."/>
            <person name="Lefebvre S.C."/>
            <person name="Maumus F."/>
            <person name="Mayer C."/>
            <person name="Miller J."/>
            <person name="Monier A."/>
            <person name="Salamov A."/>
            <person name="Young J."/>
            <person name="Aguilar M."/>
            <person name="Claverie J.M."/>
            <person name="Frickenhaus S."/>
            <person name="Gonzalez K."/>
            <person name="Herman E.K."/>
            <person name="Lin Y.C."/>
            <person name="Napier J."/>
            <person name="Ogata H."/>
            <person name="Sarno A.F."/>
            <person name="Shmutz J."/>
            <person name="Schroeder D."/>
            <person name="de Vargas C."/>
            <person name="Verret F."/>
            <person name="von Dassow P."/>
            <person name="Valentin K."/>
            <person name="Van de Peer Y."/>
            <person name="Wheeler G."/>
            <person name="Dacks J.B."/>
            <person name="Delwiche C.F."/>
            <person name="Dyhrman S.T."/>
            <person name="Glockner G."/>
            <person name="John U."/>
            <person name="Richards T."/>
            <person name="Worden A.Z."/>
            <person name="Zhang X."/>
            <person name="Grigoriev I.V."/>
            <person name="Allen A.E."/>
            <person name="Bidle K."/>
            <person name="Borodovsky M."/>
            <person name="Bowler C."/>
            <person name="Brownlee C."/>
            <person name="Cock J.M."/>
            <person name="Elias M."/>
            <person name="Gladyshev V.N."/>
            <person name="Groth M."/>
            <person name="Guda C."/>
            <person name="Hadaegh A."/>
            <person name="Iglesias-Rodriguez M.D."/>
            <person name="Jenkins J."/>
            <person name="Jones B.M."/>
            <person name="Lawson T."/>
            <person name="Leese F."/>
            <person name="Lindquist E."/>
            <person name="Lobanov A."/>
            <person name="Lomsadze A."/>
            <person name="Malik S.B."/>
            <person name="Marsh M.E."/>
            <person name="Mackinder L."/>
            <person name="Mock T."/>
            <person name="Mueller-Roeber B."/>
            <person name="Pagarete A."/>
            <person name="Parker M."/>
            <person name="Probert I."/>
            <person name="Quesneville H."/>
            <person name="Raines C."/>
            <person name="Rensing S.A."/>
            <person name="Riano-Pachon D.M."/>
            <person name="Richier S."/>
            <person name="Rokitta S."/>
            <person name="Shiraiwa Y."/>
            <person name="Soanes D.M."/>
            <person name="van der Giezen M."/>
            <person name="Wahlund T.M."/>
            <person name="Williams B."/>
            <person name="Wilson W."/>
            <person name="Wolfe G."/>
            <person name="Wurch L.L."/>
        </authorList>
    </citation>
    <scope>NUCLEOTIDE SEQUENCE</scope>
</reference>
<evidence type="ECO:0000256" key="2">
    <source>
        <dbReference type="PROSITE-ProRule" id="PRU00235"/>
    </source>
</evidence>
<dbReference type="SUPFAM" id="SSF50985">
    <property type="entry name" value="RCC1/BLIP-II"/>
    <property type="match status" value="1"/>
</dbReference>
<feature type="repeat" description="RCC1" evidence="2">
    <location>
        <begin position="181"/>
        <end position="243"/>
    </location>
</feature>
<dbReference type="InterPro" id="IPR001810">
    <property type="entry name" value="F-box_dom"/>
</dbReference>
<organism evidence="5 6">
    <name type="scientific">Emiliania huxleyi (strain CCMP1516)</name>
    <dbReference type="NCBI Taxonomy" id="280463"/>
    <lineage>
        <taxon>Eukaryota</taxon>
        <taxon>Haptista</taxon>
        <taxon>Haptophyta</taxon>
        <taxon>Prymnesiophyceae</taxon>
        <taxon>Isochrysidales</taxon>
        <taxon>Noelaerhabdaceae</taxon>
        <taxon>Emiliania</taxon>
    </lineage>
</organism>
<feature type="region of interest" description="Disordered" evidence="3">
    <location>
        <begin position="51"/>
        <end position="74"/>
    </location>
</feature>
<dbReference type="PROSITE" id="PS50012">
    <property type="entry name" value="RCC1_3"/>
    <property type="match status" value="4"/>
</dbReference>
<feature type="domain" description="F-box" evidence="4">
    <location>
        <begin position="76"/>
        <end position="110"/>
    </location>
</feature>
<dbReference type="InterPro" id="IPR036047">
    <property type="entry name" value="F-box-like_dom_sf"/>
</dbReference>
<dbReference type="Pfam" id="PF00415">
    <property type="entry name" value="RCC1"/>
    <property type="match status" value="3"/>
</dbReference>
<evidence type="ECO:0000256" key="1">
    <source>
        <dbReference type="ARBA" id="ARBA00022737"/>
    </source>
</evidence>
<feature type="repeat" description="RCC1" evidence="2">
    <location>
        <begin position="244"/>
        <end position="295"/>
    </location>
</feature>
<dbReference type="InterPro" id="IPR000408">
    <property type="entry name" value="Reg_chr_condens"/>
</dbReference>
<dbReference type="InterPro" id="IPR009091">
    <property type="entry name" value="RCC1/BLIP-II"/>
</dbReference>
<dbReference type="PROSITE" id="PS00626">
    <property type="entry name" value="RCC1_2"/>
    <property type="match status" value="2"/>
</dbReference>
<dbReference type="GeneID" id="17273435"/>
<accession>A0A0D3JWK4</accession>
<keyword evidence="1" id="KW-0677">Repeat</keyword>
<dbReference type="KEGG" id="ehx:EMIHUDRAFT_463223"/>
<dbReference type="PANTHER" id="PTHR22870:SF408">
    <property type="entry name" value="OS09G0560450 PROTEIN"/>
    <property type="match status" value="1"/>
</dbReference>
<keyword evidence="6" id="KW-1185">Reference proteome</keyword>
<reference evidence="5" key="2">
    <citation type="submission" date="2024-10" db="UniProtKB">
        <authorList>
            <consortium name="EnsemblProtists"/>
        </authorList>
    </citation>
    <scope>IDENTIFICATION</scope>
</reference>
<dbReference type="InterPro" id="IPR051210">
    <property type="entry name" value="Ub_ligase/GEF_domain"/>
</dbReference>
<dbReference type="PRINTS" id="PR00633">
    <property type="entry name" value="RCCNDNSATION"/>
</dbReference>
<evidence type="ECO:0000313" key="6">
    <source>
        <dbReference type="Proteomes" id="UP000013827"/>
    </source>
</evidence>
<dbReference type="SUPFAM" id="SSF81383">
    <property type="entry name" value="F-box domain"/>
    <property type="match status" value="1"/>
</dbReference>
<dbReference type="Proteomes" id="UP000013827">
    <property type="component" value="Unassembled WGS sequence"/>
</dbReference>
<evidence type="ECO:0000313" key="5">
    <source>
        <dbReference type="EnsemblProtists" id="EOD27889"/>
    </source>
</evidence>
<dbReference type="PANTHER" id="PTHR22870">
    <property type="entry name" value="REGULATOR OF CHROMOSOME CONDENSATION"/>
    <property type="match status" value="1"/>
</dbReference>
<dbReference type="AlphaFoldDB" id="A0A0D3JWK4"/>
<feature type="repeat" description="RCC1" evidence="2">
    <location>
        <begin position="577"/>
        <end position="628"/>
    </location>
</feature>
<dbReference type="HOGENOM" id="CLU_424814_0_0_1"/>
<dbReference type="eggNOG" id="KOG1426">
    <property type="taxonomic scope" value="Eukaryota"/>
</dbReference>
<feature type="region of interest" description="Disordered" evidence="3">
    <location>
        <begin position="623"/>
        <end position="650"/>
    </location>
</feature>
<dbReference type="Gene3D" id="2.130.10.30">
    <property type="entry name" value="Regulator of chromosome condensation 1/beta-lactamase-inhibitor protein II"/>
    <property type="match status" value="3"/>
</dbReference>
<name>A0A0D3JWK4_EMIH1</name>
<sequence length="690" mass="73585">MEVPPESLQQLRVAVARCQQELDSFTAEDTDLARSFVDELRRLFSGPALGLKRPKRPRSSEPVDPLWLSDSEPPPPPRLLDLPAELVVHVLKRLATADLGRIAGTCRYLRGGAAYGRRAMSPVEAAIRVRSHKSGVVAPTSLPEVDGAWVQRLLRLERLAVAARRVAAAGSSHSLFVGEEGQLFSCGTELSPDGSRVRGLLGHGGLVGSVPIAAVPVPVRGLAGVRVSAVAAGACHSLCLVEGGALFSWGSAAGGRHGHGGGADVVEPRRVEALAHEVVVAMAAGNLHSLAVAQTGAVYSWGGGLFGALGHGSEAAEEAPRRTESRTVALSDHHSLALTSATRLVPTPVRALRWLRMAAVAAGDYHSLGDQLEPQLVAALRGVRAVGISACYYHSLALADGGEVYSWGSGSYLPISPHISPYLPISPQVYSWGSGSYLPISPHISPYLPISPQVYSWGSGSYLPISPHISPYLPSIPQVYSWGSGSYLPISPHISPYLPISPQVYSWGSGSYLPISPHISPYLPISPQVYSWGSGSYLPISPHISPYLPISPQVYSWGSGSYLPISPHISPYLPISPQVYSWGSGSHGKLGHGDKLPQVEPRRVHALRGVRVRSVAAGVGHSLATADDGGRVPRPGRRPLRPPFRSLASSLPSRRAARGWGDADSWTERLQLRRDQLLPLRYPHLRVALQ</sequence>
<dbReference type="PROSITE" id="PS50181">
    <property type="entry name" value="FBOX"/>
    <property type="match status" value="1"/>
</dbReference>
<evidence type="ECO:0000259" key="4">
    <source>
        <dbReference type="PROSITE" id="PS50181"/>
    </source>
</evidence>
<evidence type="ECO:0000256" key="3">
    <source>
        <dbReference type="SAM" id="MobiDB-lite"/>
    </source>
</evidence>
<dbReference type="RefSeq" id="XP_005780318.1">
    <property type="nucleotide sequence ID" value="XM_005780261.1"/>
</dbReference>
<dbReference type="EnsemblProtists" id="EOD27889">
    <property type="protein sequence ID" value="EOD27889"/>
    <property type="gene ID" value="EMIHUDRAFT_463223"/>
</dbReference>
<feature type="repeat" description="RCC1" evidence="2">
    <location>
        <begin position="296"/>
        <end position="341"/>
    </location>
</feature>
<dbReference type="STRING" id="2903.R1F3W9"/>
<dbReference type="Pfam" id="PF13540">
    <property type="entry name" value="RCC1_2"/>
    <property type="match status" value="1"/>
</dbReference>